<keyword evidence="1" id="KW-0732">Signal</keyword>
<feature type="chain" id="PRO_5006914131" description="C-type lysozyme inhibitor domain-containing protein" evidence="1">
    <location>
        <begin position="22"/>
        <end position="134"/>
    </location>
</feature>
<protein>
    <recommendedName>
        <fullName evidence="6">C-type lysozyme inhibitor domain-containing protein</fullName>
    </recommendedName>
</protein>
<evidence type="ECO:0000313" key="2">
    <source>
        <dbReference type="EMBL" id="KTD07632.1"/>
    </source>
</evidence>
<accession>A0A0W0UIC6</accession>
<comment type="caution">
    <text evidence="2">The sequence shown here is derived from an EMBL/GenBank/DDBJ whole genome shotgun (WGS) entry which is preliminary data.</text>
</comment>
<evidence type="ECO:0000313" key="4">
    <source>
        <dbReference type="Proteomes" id="UP000054715"/>
    </source>
</evidence>
<reference evidence="3 5" key="2">
    <citation type="submission" date="2016-05" db="EMBL/GenBank/DDBJ databases">
        <authorList>
            <person name="Prochazka B."/>
            <person name="Indra A."/>
            <person name="Hasenberger P."/>
            <person name="Blaschitz M."/>
            <person name="Wagner L."/>
            <person name="Wewalka G."/>
            <person name="Sorschag S."/>
            <person name="Schmid D."/>
            <person name="Ruppitsch W."/>
        </authorList>
    </citation>
    <scope>NUCLEOTIDE SEQUENCE [LARGE SCALE GENOMIC DNA]</scope>
    <source>
        <strain evidence="3 5">974010_12</strain>
    </source>
</reference>
<evidence type="ECO:0008006" key="6">
    <source>
        <dbReference type="Google" id="ProtNLM"/>
    </source>
</evidence>
<gene>
    <name evidence="3" type="ORF">A8135_06735</name>
    <name evidence="2" type="ORF">Ljam_1827</name>
</gene>
<dbReference type="AlphaFoldDB" id="A0A0W0UIC6"/>
<organism evidence="2 4">
    <name type="scientific">Legionella jamestowniensis</name>
    <dbReference type="NCBI Taxonomy" id="455"/>
    <lineage>
        <taxon>Bacteria</taxon>
        <taxon>Pseudomonadati</taxon>
        <taxon>Pseudomonadota</taxon>
        <taxon>Gammaproteobacteria</taxon>
        <taxon>Legionellales</taxon>
        <taxon>Legionellaceae</taxon>
        <taxon>Legionella</taxon>
    </lineage>
</organism>
<dbReference type="EMBL" id="LYOZ01000001">
    <property type="protein sequence ID" value="OCH99376.1"/>
    <property type="molecule type" value="Genomic_DNA"/>
</dbReference>
<evidence type="ECO:0000313" key="3">
    <source>
        <dbReference type="EMBL" id="OCH99376.1"/>
    </source>
</evidence>
<feature type="signal peptide" evidence="1">
    <location>
        <begin position="1"/>
        <end position="21"/>
    </location>
</feature>
<dbReference type="EMBL" id="LNYG01000013">
    <property type="protein sequence ID" value="KTD07632.1"/>
    <property type="molecule type" value="Genomic_DNA"/>
</dbReference>
<evidence type="ECO:0000313" key="5">
    <source>
        <dbReference type="Proteomes" id="UP000093336"/>
    </source>
</evidence>
<reference evidence="2 4" key="1">
    <citation type="submission" date="2015-11" db="EMBL/GenBank/DDBJ databases">
        <title>Genomic analysis of 38 Legionella species identifies large and diverse effector repertoires.</title>
        <authorList>
            <person name="Burstein D."/>
            <person name="Amaro F."/>
            <person name="Zusman T."/>
            <person name="Lifshitz Z."/>
            <person name="Cohen O."/>
            <person name="Gilbert J.A."/>
            <person name="Pupko T."/>
            <person name="Shuman H.A."/>
            <person name="Segal G."/>
        </authorList>
    </citation>
    <scope>NUCLEOTIDE SEQUENCE [LARGE SCALE GENOMIC DNA]</scope>
    <source>
        <strain evidence="2 4">JA-26-G1-E2</strain>
    </source>
</reference>
<proteinExistence type="predicted"/>
<dbReference type="PATRIC" id="fig|455.5.peg.1925"/>
<dbReference type="Proteomes" id="UP000093336">
    <property type="component" value="Unassembled WGS sequence"/>
</dbReference>
<name>A0A0W0UIC6_9GAMM</name>
<dbReference type="Proteomes" id="UP000054715">
    <property type="component" value="Unassembled WGS sequence"/>
</dbReference>
<sequence>MDFKRMKKLIILLLMSSNCFADGYPRHITGLYKCKGSEIDTKTVFSCRMNIKKTKYTYDIFTKCNDGTFYVGTGIYDRAKHNLSLVFMNPKNKEETGVAIADVKKNGSMDSRWTHLNKTTLGYMSCAKSLLKKG</sequence>
<keyword evidence="5" id="KW-1185">Reference proteome</keyword>
<evidence type="ECO:0000256" key="1">
    <source>
        <dbReference type="SAM" id="SignalP"/>
    </source>
</evidence>